<keyword evidence="3 8" id="KW-0547">Nucleotide-binding</keyword>
<dbReference type="InterPro" id="IPR009008">
    <property type="entry name" value="Val/Leu/Ile-tRNA-synth_edit"/>
</dbReference>
<evidence type="ECO:0000256" key="7">
    <source>
        <dbReference type="ARBA" id="ARBA00029936"/>
    </source>
</evidence>
<dbReference type="AlphaFoldDB" id="A0A9N9BVU1"/>
<comment type="caution">
    <text evidence="13">The sequence shown here is derived from an EMBL/GenBank/DDBJ whole genome shotgun (WGS) entry which is preliminary data.</text>
</comment>
<feature type="compositionally biased region" description="Basic and acidic residues" evidence="9">
    <location>
        <begin position="562"/>
        <end position="590"/>
    </location>
</feature>
<organism evidence="13 14">
    <name type="scientific">Ambispora gerdemannii</name>
    <dbReference type="NCBI Taxonomy" id="144530"/>
    <lineage>
        <taxon>Eukaryota</taxon>
        <taxon>Fungi</taxon>
        <taxon>Fungi incertae sedis</taxon>
        <taxon>Mucoromycota</taxon>
        <taxon>Glomeromycotina</taxon>
        <taxon>Glomeromycetes</taxon>
        <taxon>Archaeosporales</taxon>
        <taxon>Ambisporaceae</taxon>
        <taxon>Ambispora</taxon>
    </lineage>
</organism>
<dbReference type="EC" id="6.1.1.9" evidence="1"/>
<dbReference type="SUPFAM" id="SSF52374">
    <property type="entry name" value="Nucleotidylyl transferase"/>
    <property type="match status" value="1"/>
</dbReference>
<dbReference type="InterPro" id="IPR023631">
    <property type="entry name" value="Amidase_dom"/>
</dbReference>
<dbReference type="Proteomes" id="UP000789831">
    <property type="component" value="Unassembled WGS sequence"/>
</dbReference>
<keyword evidence="5 8" id="KW-0648">Protein biosynthesis</keyword>
<dbReference type="SUPFAM" id="SSF75304">
    <property type="entry name" value="Amidase signature (AS) enzymes"/>
    <property type="match status" value="1"/>
</dbReference>
<dbReference type="GO" id="GO:0005524">
    <property type="term" value="F:ATP binding"/>
    <property type="evidence" value="ECO:0007669"/>
    <property type="project" value="UniProtKB-KW"/>
</dbReference>
<protein>
    <recommendedName>
        <fullName evidence="1">valine--tRNA ligase</fullName>
        <ecNumber evidence="1">6.1.1.9</ecNumber>
    </recommendedName>
    <alternativeName>
        <fullName evidence="7">Valyl-tRNA synthetase</fullName>
    </alternativeName>
</protein>
<dbReference type="SUPFAM" id="SSF50677">
    <property type="entry name" value="ValRS/IleRS/LeuRS editing domain"/>
    <property type="match status" value="1"/>
</dbReference>
<evidence type="ECO:0000256" key="4">
    <source>
        <dbReference type="ARBA" id="ARBA00022840"/>
    </source>
</evidence>
<name>A0A9N9BVU1_9GLOM</name>
<feature type="domain" description="Leucyl-tRNA synthetase editing" evidence="12">
    <location>
        <begin position="122"/>
        <end position="182"/>
    </location>
</feature>
<feature type="non-terminal residue" evidence="13">
    <location>
        <position position="837"/>
    </location>
</feature>
<dbReference type="InterPro" id="IPR002300">
    <property type="entry name" value="aa-tRNA-synth_Ia"/>
</dbReference>
<evidence type="ECO:0000256" key="9">
    <source>
        <dbReference type="SAM" id="MobiDB-lite"/>
    </source>
</evidence>
<evidence type="ECO:0000313" key="14">
    <source>
        <dbReference type="Proteomes" id="UP000789831"/>
    </source>
</evidence>
<dbReference type="Gene3D" id="3.90.740.10">
    <property type="entry name" value="Valyl/Leucyl/Isoleucyl-tRNA synthetase, editing domain"/>
    <property type="match status" value="1"/>
</dbReference>
<dbReference type="Pfam" id="PF00133">
    <property type="entry name" value="tRNA-synt_1"/>
    <property type="match status" value="1"/>
</dbReference>
<dbReference type="InterPro" id="IPR001412">
    <property type="entry name" value="aa-tRNA-synth_I_CS"/>
</dbReference>
<dbReference type="Pfam" id="PF01425">
    <property type="entry name" value="Amidase"/>
    <property type="match status" value="1"/>
</dbReference>
<dbReference type="PANTHER" id="PTHR11946:SF93">
    <property type="entry name" value="VALINE--TRNA LIGASE, CHLOROPLASTIC_MITOCHONDRIAL 2"/>
    <property type="match status" value="1"/>
</dbReference>
<feature type="region of interest" description="Disordered" evidence="9">
    <location>
        <begin position="543"/>
        <end position="599"/>
    </location>
</feature>
<proteinExistence type="inferred from homology"/>
<keyword evidence="2 8" id="KW-0436">Ligase</keyword>
<dbReference type="Gene3D" id="3.90.1300.10">
    <property type="entry name" value="Amidase signature (AS) domain"/>
    <property type="match status" value="1"/>
</dbReference>
<evidence type="ECO:0000259" key="12">
    <source>
        <dbReference type="Pfam" id="PF13603"/>
    </source>
</evidence>
<dbReference type="InterPro" id="IPR002303">
    <property type="entry name" value="Valyl-tRNA_ligase"/>
</dbReference>
<dbReference type="PROSITE" id="PS00178">
    <property type="entry name" value="AA_TRNA_LIGASE_I"/>
    <property type="match status" value="1"/>
</dbReference>
<dbReference type="Gene3D" id="3.40.50.620">
    <property type="entry name" value="HUPs"/>
    <property type="match status" value="1"/>
</dbReference>
<dbReference type="InterPro" id="IPR036928">
    <property type="entry name" value="AS_sf"/>
</dbReference>
<dbReference type="Pfam" id="PF13603">
    <property type="entry name" value="tRNA-synt_1_2"/>
    <property type="match status" value="1"/>
</dbReference>
<evidence type="ECO:0000259" key="11">
    <source>
        <dbReference type="Pfam" id="PF01425"/>
    </source>
</evidence>
<dbReference type="InterPro" id="IPR025709">
    <property type="entry name" value="Leu_tRNA-synth_edit"/>
</dbReference>
<evidence type="ECO:0000256" key="6">
    <source>
        <dbReference type="ARBA" id="ARBA00023146"/>
    </source>
</evidence>
<reference evidence="13" key="1">
    <citation type="submission" date="2021-06" db="EMBL/GenBank/DDBJ databases">
        <authorList>
            <person name="Kallberg Y."/>
            <person name="Tangrot J."/>
            <person name="Rosling A."/>
        </authorList>
    </citation>
    <scope>NUCLEOTIDE SEQUENCE</scope>
    <source>
        <strain evidence="13">MT106</strain>
    </source>
</reference>
<keyword evidence="6 8" id="KW-0030">Aminoacyl-tRNA synthetase</keyword>
<evidence type="ECO:0000256" key="8">
    <source>
        <dbReference type="RuleBase" id="RU363035"/>
    </source>
</evidence>
<dbReference type="GO" id="GO:0005829">
    <property type="term" value="C:cytosol"/>
    <property type="evidence" value="ECO:0007669"/>
    <property type="project" value="TreeGrafter"/>
</dbReference>
<evidence type="ECO:0000256" key="3">
    <source>
        <dbReference type="ARBA" id="ARBA00022741"/>
    </source>
</evidence>
<dbReference type="InterPro" id="IPR014729">
    <property type="entry name" value="Rossmann-like_a/b/a_fold"/>
</dbReference>
<feature type="domain" description="Aminoacyl-tRNA synthetase class Ia" evidence="10">
    <location>
        <begin position="260"/>
        <end position="332"/>
    </location>
</feature>
<evidence type="ECO:0000256" key="1">
    <source>
        <dbReference type="ARBA" id="ARBA00013169"/>
    </source>
</evidence>
<evidence type="ECO:0000259" key="10">
    <source>
        <dbReference type="Pfam" id="PF00133"/>
    </source>
</evidence>
<sequence length="837" mass="93961">MLESNSNNFVGALLLPPPNITGNLHLGHAFESVIQDFLKASFTLDPIIQKQVREAFVKLYQDGLIYRGVEHRPASSKLYYLKYPLQSSTDYLLVATSRPETIFADVVLFVNPQDQRYQKYLGKNIIHPFTGKIIPILTDKSIKIEFGSGVLKCTPGHDFIDYELGKKYQLSIISCCNEKVEKGICVKIEDYETNLACSSKSGATIEPLLSQHSERFWKNGAIKFMNDVFLVNCGEGIGYLPDIINRAKEGEKFLSPPLNCYPITTLVTGYDILFFWVLKMILLGTYFTGQVPFQQVLLHGLIRDKHGKKMSKSLGNGVEPDILIEKYGCDKVEAISSEEFYYVKLSFDKANIDHIDGQGNNYTFCENRHPFNSYRAGDYIEVDCSRTRSYGRRRPIDNENILRKVGSSSSTNIITTRGSSSDIVISSGAVSAMNSPNAMNLARRMSEMVDATGKEYEFKIEDPTLNKKEVEETFEKRAGFGITYHGENDEGRCVLSIKFKNPEIEEEKNKLIERKFSDNPKEVFRHYQFTGYGASYNVEKITDKEKSQHQNYSPQQENSLNSDKKEEKENNRKDFSQKADKQEGTTKKENNLATNQENDFLPNQNSFVVELLEREKKVLLGKSVLDEFACGGTGLYAATGAIFNPHNPSCVVGGSSSGSAWVVTKDLVPFALGHDTGDSIRRPASYCGIVGFKPSYGLVSRAGVIPMASSLDTVGILAQKTKDIDSLFTTISQKDPHDLLTEAQRGKIFPSKKNKVAIVTDIEKHLPIGLSDLYHNAIEKLQKLGYTVEKINIPKKIREHLQITYLILCSSELVSHLNSLQGVTYGVRENISITQKR</sequence>
<evidence type="ECO:0000256" key="2">
    <source>
        <dbReference type="ARBA" id="ARBA00022598"/>
    </source>
</evidence>
<keyword evidence="4 8" id="KW-0067">ATP-binding</keyword>
<evidence type="ECO:0000313" key="13">
    <source>
        <dbReference type="EMBL" id="CAG8577192.1"/>
    </source>
</evidence>
<comment type="similarity">
    <text evidence="8">Belongs to the class-I aminoacyl-tRNA synthetase family.</text>
</comment>
<dbReference type="PANTHER" id="PTHR11946">
    <property type="entry name" value="VALYL-TRNA SYNTHETASES"/>
    <property type="match status" value="1"/>
</dbReference>
<evidence type="ECO:0000256" key="5">
    <source>
        <dbReference type="ARBA" id="ARBA00022917"/>
    </source>
</evidence>
<dbReference type="GO" id="GO:0006438">
    <property type="term" value="P:valyl-tRNA aminoacylation"/>
    <property type="evidence" value="ECO:0007669"/>
    <property type="project" value="InterPro"/>
</dbReference>
<dbReference type="GO" id="GO:0002161">
    <property type="term" value="F:aminoacyl-tRNA deacylase activity"/>
    <property type="evidence" value="ECO:0007669"/>
    <property type="project" value="InterPro"/>
</dbReference>
<dbReference type="OrthoDB" id="2434371at2759"/>
<dbReference type="EMBL" id="CAJVPL010001556">
    <property type="protein sequence ID" value="CAG8577192.1"/>
    <property type="molecule type" value="Genomic_DNA"/>
</dbReference>
<dbReference type="GO" id="GO:0004832">
    <property type="term" value="F:valine-tRNA ligase activity"/>
    <property type="evidence" value="ECO:0007669"/>
    <property type="project" value="UniProtKB-EC"/>
</dbReference>
<gene>
    <name evidence="13" type="ORF">AGERDE_LOCUS7940</name>
</gene>
<feature type="domain" description="Amidase" evidence="11">
    <location>
        <begin position="592"/>
        <end position="823"/>
    </location>
</feature>
<keyword evidence="14" id="KW-1185">Reference proteome</keyword>
<accession>A0A9N9BVU1</accession>